<feature type="compositionally biased region" description="Basic residues" evidence="16">
    <location>
        <begin position="864"/>
        <end position="873"/>
    </location>
</feature>
<dbReference type="InterPro" id="IPR052016">
    <property type="entry name" value="Bact_Sigma-Reg"/>
</dbReference>
<feature type="region of interest" description="Disordered" evidence="16">
    <location>
        <begin position="853"/>
        <end position="873"/>
    </location>
</feature>
<comment type="function">
    <text evidence="13">Primarily acts as an independent SigF regulator that is sensitive to the osmosensory signal, mediating the cross talk of PknD with the SigF regulon. Possesses both phosphatase and kinase activities. The kinase domain functions as a classic anti-sigma factor-like kinase to phosphorylate the anti-anti-sigma factor domain at the canonical regulatory site, and the phosphatase domain antagonizes this activity.</text>
</comment>
<dbReference type="SMART" id="SM00331">
    <property type="entry name" value="PP2C_SIG"/>
    <property type="match status" value="1"/>
</dbReference>
<evidence type="ECO:0000256" key="10">
    <source>
        <dbReference type="ARBA" id="ARBA00022912"/>
    </source>
</evidence>
<evidence type="ECO:0000256" key="4">
    <source>
        <dbReference type="ARBA" id="ARBA00022723"/>
    </source>
</evidence>
<keyword evidence="3" id="KW-0808">Transferase</keyword>
<evidence type="ECO:0000256" key="8">
    <source>
        <dbReference type="ARBA" id="ARBA00022840"/>
    </source>
</evidence>
<keyword evidence="2" id="KW-0597">Phosphoprotein</keyword>
<evidence type="ECO:0000313" key="19">
    <source>
        <dbReference type="EMBL" id="PPK97785.1"/>
    </source>
</evidence>
<keyword evidence="11" id="KW-0464">Manganese</keyword>
<dbReference type="InterPro" id="IPR013655">
    <property type="entry name" value="PAS_fold_3"/>
</dbReference>
<dbReference type="PANTHER" id="PTHR43156:SF2">
    <property type="entry name" value="STAGE II SPORULATION PROTEIN E"/>
    <property type="match status" value="1"/>
</dbReference>
<keyword evidence="6" id="KW-0418">Kinase</keyword>
<dbReference type="EMBL" id="PTJD01000003">
    <property type="protein sequence ID" value="PPK97785.1"/>
    <property type="molecule type" value="Genomic_DNA"/>
</dbReference>
<dbReference type="Gene3D" id="2.10.70.100">
    <property type="match status" value="1"/>
</dbReference>
<dbReference type="AlphaFoldDB" id="A0A2S6IUH0"/>
<dbReference type="InterPro" id="IPR000700">
    <property type="entry name" value="PAS-assoc_C"/>
</dbReference>
<dbReference type="Pfam" id="PF08447">
    <property type="entry name" value="PAS_3"/>
    <property type="match status" value="1"/>
</dbReference>
<evidence type="ECO:0000256" key="2">
    <source>
        <dbReference type="ARBA" id="ARBA00022553"/>
    </source>
</evidence>
<name>A0A2S6IUH0_9ACTN</name>
<feature type="domain" description="PAS" evidence="17">
    <location>
        <begin position="306"/>
        <end position="376"/>
    </location>
</feature>
<keyword evidence="8" id="KW-0067">ATP-binding</keyword>
<dbReference type="Pfam" id="PF07228">
    <property type="entry name" value="SpoIIE"/>
    <property type="match status" value="1"/>
</dbReference>
<evidence type="ECO:0000256" key="6">
    <source>
        <dbReference type="ARBA" id="ARBA00022777"/>
    </source>
</evidence>
<gene>
    <name evidence="19" type="ORF">CLV92_103320</name>
</gene>
<evidence type="ECO:0000256" key="5">
    <source>
        <dbReference type="ARBA" id="ARBA00022741"/>
    </source>
</evidence>
<dbReference type="PROSITE" id="PS50112">
    <property type="entry name" value="PAS"/>
    <property type="match status" value="1"/>
</dbReference>
<dbReference type="SMART" id="SM00065">
    <property type="entry name" value="GAF"/>
    <property type="match status" value="2"/>
</dbReference>
<dbReference type="Gene3D" id="3.60.40.10">
    <property type="entry name" value="PPM-type phosphatase domain"/>
    <property type="match status" value="1"/>
</dbReference>
<dbReference type="InterPro" id="IPR013656">
    <property type="entry name" value="PAS_4"/>
</dbReference>
<dbReference type="SUPFAM" id="SSF55785">
    <property type="entry name" value="PYP-like sensor domain (PAS domain)"/>
    <property type="match status" value="2"/>
</dbReference>
<dbReference type="GO" id="GO:0005524">
    <property type="term" value="F:ATP binding"/>
    <property type="evidence" value="ECO:0007669"/>
    <property type="project" value="UniProtKB-KW"/>
</dbReference>
<keyword evidence="9" id="KW-0460">Magnesium</keyword>
<evidence type="ECO:0000256" key="9">
    <source>
        <dbReference type="ARBA" id="ARBA00022842"/>
    </source>
</evidence>
<keyword evidence="5" id="KW-0547">Nucleotide-binding</keyword>
<dbReference type="SUPFAM" id="SSF81606">
    <property type="entry name" value="PP2C-like"/>
    <property type="match status" value="1"/>
</dbReference>
<reference evidence="19 20" key="1">
    <citation type="submission" date="2018-02" db="EMBL/GenBank/DDBJ databases">
        <title>Genomic Encyclopedia of Archaeal and Bacterial Type Strains, Phase II (KMG-II): from individual species to whole genera.</title>
        <authorList>
            <person name="Goeker M."/>
        </authorList>
    </citation>
    <scope>NUCLEOTIDE SEQUENCE [LARGE SCALE GENOMIC DNA]</scope>
    <source>
        <strain evidence="19 20">DSM 22857</strain>
    </source>
</reference>
<keyword evidence="4" id="KW-0479">Metal-binding</keyword>
<dbReference type="Pfam" id="PF13185">
    <property type="entry name" value="GAF_2"/>
    <property type="match status" value="1"/>
</dbReference>
<dbReference type="GO" id="GO:0004722">
    <property type="term" value="F:protein serine/threonine phosphatase activity"/>
    <property type="evidence" value="ECO:0007669"/>
    <property type="project" value="UniProtKB-EC"/>
</dbReference>
<dbReference type="EC" id="3.1.3.16" evidence="1"/>
<evidence type="ECO:0000313" key="20">
    <source>
        <dbReference type="Proteomes" id="UP000239485"/>
    </source>
</evidence>
<feature type="region of interest" description="Disordered" evidence="16">
    <location>
        <begin position="1"/>
        <end position="26"/>
    </location>
</feature>
<evidence type="ECO:0000256" key="3">
    <source>
        <dbReference type="ARBA" id="ARBA00022679"/>
    </source>
</evidence>
<evidence type="ECO:0000256" key="11">
    <source>
        <dbReference type="ARBA" id="ARBA00023211"/>
    </source>
</evidence>
<feature type="compositionally biased region" description="Low complexity" evidence="16">
    <location>
        <begin position="11"/>
        <end position="25"/>
    </location>
</feature>
<feature type="domain" description="PAC" evidence="18">
    <location>
        <begin position="260"/>
        <end position="312"/>
    </location>
</feature>
<dbReference type="PROSITE" id="PS50113">
    <property type="entry name" value="PAC"/>
    <property type="match status" value="1"/>
</dbReference>
<dbReference type="NCBIfam" id="TIGR00229">
    <property type="entry name" value="sensory_box"/>
    <property type="match status" value="1"/>
</dbReference>
<evidence type="ECO:0000256" key="7">
    <source>
        <dbReference type="ARBA" id="ARBA00022801"/>
    </source>
</evidence>
<comment type="catalytic activity">
    <reaction evidence="12">
        <text>O-phospho-L-seryl-[protein] + H2O = L-seryl-[protein] + phosphate</text>
        <dbReference type="Rhea" id="RHEA:20629"/>
        <dbReference type="Rhea" id="RHEA-COMP:9863"/>
        <dbReference type="Rhea" id="RHEA-COMP:11604"/>
        <dbReference type="ChEBI" id="CHEBI:15377"/>
        <dbReference type="ChEBI" id="CHEBI:29999"/>
        <dbReference type="ChEBI" id="CHEBI:43474"/>
        <dbReference type="ChEBI" id="CHEBI:83421"/>
        <dbReference type="EC" id="3.1.3.16"/>
    </reaction>
</comment>
<feature type="compositionally biased region" description="Pro residues" evidence="16">
    <location>
        <begin position="1"/>
        <end position="10"/>
    </location>
</feature>
<dbReference type="PANTHER" id="PTHR43156">
    <property type="entry name" value="STAGE II SPORULATION PROTEIN E-RELATED"/>
    <property type="match status" value="1"/>
</dbReference>
<evidence type="ECO:0000256" key="15">
    <source>
        <dbReference type="ARBA" id="ARBA00081350"/>
    </source>
</evidence>
<evidence type="ECO:0000256" key="12">
    <source>
        <dbReference type="ARBA" id="ARBA00047761"/>
    </source>
</evidence>
<evidence type="ECO:0000256" key="1">
    <source>
        <dbReference type="ARBA" id="ARBA00013081"/>
    </source>
</evidence>
<dbReference type="Proteomes" id="UP000239485">
    <property type="component" value="Unassembled WGS sequence"/>
</dbReference>
<dbReference type="InterPro" id="IPR036457">
    <property type="entry name" value="PPM-type-like_dom_sf"/>
</dbReference>
<dbReference type="Gene3D" id="3.30.450.40">
    <property type="match status" value="2"/>
</dbReference>
<dbReference type="GO" id="GO:0016301">
    <property type="term" value="F:kinase activity"/>
    <property type="evidence" value="ECO:0007669"/>
    <property type="project" value="UniProtKB-KW"/>
</dbReference>
<evidence type="ECO:0000259" key="17">
    <source>
        <dbReference type="PROSITE" id="PS50112"/>
    </source>
</evidence>
<dbReference type="SMART" id="SM00091">
    <property type="entry name" value="PAS"/>
    <property type="match status" value="2"/>
</dbReference>
<dbReference type="Pfam" id="PF01590">
    <property type="entry name" value="GAF"/>
    <property type="match status" value="1"/>
</dbReference>
<dbReference type="SUPFAM" id="SSF55781">
    <property type="entry name" value="GAF domain-like"/>
    <property type="match status" value="2"/>
</dbReference>
<dbReference type="Pfam" id="PF08448">
    <property type="entry name" value="PAS_4"/>
    <property type="match status" value="1"/>
</dbReference>
<evidence type="ECO:0000259" key="18">
    <source>
        <dbReference type="PROSITE" id="PS50113"/>
    </source>
</evidence>
<keyword evidence="10" id="KW-0904">Protein phosphatase</keyword>
<evidence type="ECO:0000256" key="14">
    <source>
        <dbReference type="ARBA" id="ARBA00075117"/>
    </source>
</evidence>
<evidence type="ECO:0000256" key="16">
    <source>
        <dbReference type="SAM" id="MobiDB-lite"/>
    </source>
</evidence>
<dbReference type="FunFam" id="3.60.40.10:FF:000005">
    <property type="entry name" value="Serine/threonine protein phosphatase"/>
    <property type="match status" value="1"/>
</dbReference>
<keyword evidence="7" id="KW-0378">Hydrolase</keyword>
<comment type="caution">
    <text evidence="19">The sequence shown here is derived from an EMBL/GenBank/DDBJ whole genome shotgun (WGS) entry which is preliminary data.</text>
</comment>
<dbReference type="GO" id="GO:0046872">
    <property type="term" value="F:metal ion binding"/>
    <property type="evidence" value="ECO:0007669"/>
    <property type="project" value="UniProtKB-KW"/>
</dbReference>
<dbReference type="InterPro" id="IPR000014">
    <property type="entry name" value="PAS"/>
</dbReference>
<evidence type="ECO:0000256" key="13">
    <source>
        <dbReference type="ARBA" id="ARBA00056274"/>
    </source>
</evidence>
<dbReference type="InterPro" id="IPR029016">
    <property type="entry name" value="GAF-like_dom_sf"/>
</dbReference>
<keyword evidence="20" id="KW-1185">Reference proteome</keyword>
<dbReference type="InterPro" id="IPR001932">
    <property type="entry name" value="PPM-type_phosphatase-like_dom"/>
</dbReference>
<proteinExistence type="predicted"/>
<dbReference type="InterPro" id="IPR035965">
    <property type="entry name" value="PAS-like_dom_sf"/>
</dbReference>
<dbReference type="Gene3D" id="3.30.450.20">
    <property type="entry name" value="PAS domain"/>
    <property type="match status" value="2"/>
</dbReference>
<organism evidence="19 20">
    <name type="scientific">Kineococcus xinjiangensis</name>
    <dbReference type="NCBI Taxonomy" id="512762"/>
    <lineage>
        <taxon>Bacteria</taxon>
        <taxon>Bacillati</taxon>
        <taxon>Actinomycetota</taxon>
        <taxon>Actinomycetes</taxon>
        <taxon>Kineosporiales</taxon>
        <taxon>Kineosporiaceae</taxon>
        <taxon>Kineococcus</taxon>
    </lineage>
</organism>
<sequence>MHVVPGPTPAPEGAGADPAGALAGGQERQRAAQRLVATSQGSAVDRLTDLAARLLATPAAQLSLLSDVQTIGAITGVSDAQPGSTGSLADSLCTVTAASGAPLVVTDATSDERVSGLPPVTSGAVGAYLGVPLTGRGGHVVGALCVFGPEPRTWSPADVTLLSELASAAARELELSALSVDYASGELRWQLAIDAAGIGSWDWDLRTGRLTWDERLLELFGLGAADFDGTIESFNARVHPDDLARVGQALSEAIECCGTVDLEYRTVLPDGTMRWIQARGKALSGPAGDAVRVLGAAYDTTAGREADARLARVLESMSAAFYSLDREWCFTYVNAEAERLLGKVREELLGGNLWELFPAAAGSDFEVHYRAAVESGQPTTFEAYYPPPLDGWYELRAWPTPDGLSVYFLDITARRDAQEAAQRAQRAAERAAQRLRLVAAVSADLAAALDLDSALSRLSTYVVPTLADACIVSLVDEQGGLRDVASWHVDEELRPLLERYRHVRLRDLPPDAPVLQTVRTSRPYVFPDRATERITSILRDDAARQMIEQLAPESAVVMPLRARGRTVGLLTVLRGVKRPAPQREDLLTLEEICDRAGLALDNARLYTQQQRLAEGLQRSMLTSPPEPDHLQIVVRYRPAARAAQVGGDWYDAFLQPDGSTVLVIGDVMGHDVNAAAAMGQIRSLLRGIAYYSGAGPAAILTGLDATMQGLDVETTATAVVARLEQTPEQKEQGTTVLRWANAGHPPPLLLQPDGTVTTLDGRSTLLLGIDPSTAREDAERTVERGSTVLLYTDGLIERRHQSVDEGLELLRKAVADLAGTPLDELCDGILDRLLPEQPEDDVALVAVRLHLQDRPRPPEAGPRRVPRTPRPQR</sequence>
<dbReference type="InterPro" id="IPR003018">
    <property type="entry name" value="GAF"/>
</dbReference>
<accession>A0A2S6IUH0</accession>
<protein>
    <recommendedName>
        <fullName evidence="1">protein-serine/threonine phosphatase</fullName>
        <ecNumber evidence="1">3.1.3.16</ecNumber>
    </recommendedName>
    <alternativeName>
        <fullName evidence="15">Protein-serine/threonine phosphatase</fullName>
    </alternativeName>
    <alternativeName>
        <fullName evidence="14">Serine/threonine-protein kinase</fullName>
    </alternativeName>
</protein>
<dbReference type="CDD" id="cd00130">
    <property type="entry name" value="PAS"/>
    <property type="match status" value="2"/>
</dbReference>